<name>A0A9P1C8B3_9DINO</name>
<dbReference type="EMBL" id="CAMXCT020001112">
    <property type="protein sequence ID" value="CAL1140181.1"/>
    <property type="molecule type" value="Genomic_DNA"/>
</dbReference>
<evidence type="ECO:0000313" key="3">
    <source>
        <dbReference type="EMBL" id="CAI3986806.1"/>
    </source>
</evidence>
<dbReference type="AlphaFoldDB" id="A0A9P1C8B3"/>
<feature type="transmembrane region" description="Helical" evidence="2">
    <location>
        <begin position="828"/>
        <end position="849"/>
    </location>
</feature>
<gene>
    <name evidence="3" type="ORF">C1SCF055_LOCUS14126</name>
</gene>
<dbReference type="EMBL" id="CAMXCT030001112">
    <property type="protein sequence ID" value="CAL4774118.1"/>
    <property type="molecule type" value="Genomic_DNA"/>
</dbReference>
<evidence type="ECO:0000313" key="4">
    <source>
        <dbReference type="EMBL" id="CAL1140181.1"/>
    </source>
</evidence>
<reference evidence="3" key="1">
    <citation type="submission" date="2022-10" db="EMBL/GenBank/DDBJ databases">
        <authorList>
            <person name="Chen Y."/>
            <person name="Dougan E. K."/>
            <person name="Chan C."/>
            <person name="Rhodes N."/>
            <person name="Thang M."/>
        </authorList>
    </citation>
    <scope>NUCLEOTIDE SEQUENCE</scope>
</reference>
<dbReference type="PANTHER" id="PTHR10582:SF2">
    <property type="entry name" value="INACTIVE"/>
    <property type="match status" value="1"/>
</dbReference>
<dbReference type="InterPro" id="IPR024862">
    <property type="entry name" value="TRPV"/>
</dbReference>
<dbReference type="InterPro" id="IPR009050">
    <property type="entry name" value="Globin-like_sf"/>
</dbReference>
<comment type="caution">
    <text evidence="3">The sequence shown here is derived from an EMBL/GenBank/DDBJ whole genome shotgun (WGS) entry which is preliminary data.</text>
</comment>
<keyword evidence="2" id="KW-1133">Transmembrane helix</keyword>
<dbReference type="Gene3D" id="1.10.490.10">
    <property type="entry name" value="Globins"/>
    <property type="match status" value="2"/>
</dbReference>
<protein>
    <submittedName>
        <fullName evidence="5">Globin family profile domain-containing protein</fullName>
    </submittedName>
</protein>
<feature type="transmembrane region" description="Helical" evidence="2">
    <location>
        <begin position="918"/>
        <end position="939"/>
    </location>
</feature>
<dbReference type="PANTHER" id="PTHR10582">
    <property type="entry name" value="TRANSIENT RECEPTOR POTENTIAL ION CHANNEL PROTEIN"/>
    <property type="match status" value="1"/>
</dbReference>
<dbReference type="InterPro" id="IPR044399">
    <property type="entry name" value="Mb-like_M"/>
</dbReference>
<dbReference type="CDD" id="cd01040">
    <property type="entry name" value="Mb-like"/>
    <property type="match status" value="2"/>
</dbReference>
<organism evidence="3">
    <name type="scientific">Cladocopium goreaui</name>
    <dbReference type="NCBI Taxonomy" id="2562237"/>
    <lineage>
        <taxon>Eukaryota</taxon>
        <taxon>Sar</taxon>
        <taxon>Alveolata</taxon>
        <taxon>Dinophyceae</taxon>
        <taxon>Suessiales</taxon>
        <taxon>Symbiodiniaceae</taxon>
        <taxon>Cladocopium</taxon>
    </lineage>
</organism>
<evidence type="ECO:0000256" key="2">
    <source>
        <dbReference type="SAM" id="Phobius"/>
    </source>
</evidence>
<proteinExistence type="predicted"/>
<reference evidence="4" key="2">
    <citation type="submission" date="2024-04" db="EMBL/GenBank/DDBJ databases">
        <authorList>
            <person name="Chen Y."/>
            <person name="Shah S."/>
            <person name="Dougan E. K."/>
            <person name="Thang M."/>
            <person name="Chan C."/>
        </authorList>
    </citation>
    <scope>NUCLEOTIDE SEQUENCE [LARGE SCALE GENOMIC DNA]</scope>
</reference>
<dbReference type="GO" id="GO:0005886">
    <property type="term" value="C:plasma membrane"/>
    <property type="evidence" value="ECO:0007669"/>
    <property type="project" value="TreeGrafter"/>
</dbReference>
<feature type="transmembrane region" description="Helical" evidence="2">
    <location>
        <begin position="861"/>
        <end position="880"/>
    </location>
</feature>
<dbReference type="GO" id="GO:0005216">
    <property type="term" value="F:monoatomic ion channel activity"/>
    <property type="evidence" value="ECO:0007669"/>
    <property type="project" value="InterPro"/>
</dbReference>
<dbReference type="GO" id="GO:0019825">
    <property type="term" value="F:oxygen binding"/>
    <property type="evidence" value="ECO:0007669"/>
    <property type="project" value="InterPro"/>
</dbReference>
<evidence type="ECO:0000313" key="6">
    <source>
        <dbReference type="Proteomes" id="UP001152797"/>
    </source>
</evidence>
<keyword evidence="2" id="KW-0812">Transmembrane</keyword>
<dbReference type="InterPro" id="IPR012292">
    <property type="entry name" value="Globin/Proto"/>
</dbReference>
<accession>A0A9P1C8B3</accession>
<dbReference type="GO" id="GO:0098703">
    <property type="term" value="P:calcium ion import across plasma membrane"/>
    <property type="evidence" value="ECO:0007669"/>
    <property type="project" value="TreeGrafter"/>
</dbReference>
<dbReference type="OrthoDB" id="431661at2759"/>
<keyword evidence="1" id="KW-0677">Repeat</keyword>
<keyword evidence="6" id="KW-1185">Reference proteome</keyword>
<dbReference type="GO" id="GO:0020037">
    <property type="term" value="F:heme binding"/>
    <property type="evidence" value="ECO:0007669"/>
    <property type="project" value="InterPro"/>
</dbReference>
<dbReference type="SUPFAM" id="SSF46458">
    <property type="entry name" value="Globin-like"/>
    <property type="match status" value="2"/>
</dbReference>
<dbReference type="EMBL" id="CAMXCT010001112">
    <property type="protein sequence ID" value="CAI3986806.1"/>
    <property type="molecule type" value="Genomic_DNA"/>
</dbReference>
<dbReference type="Proteomes" id="UP001152797">
    <property type="component" value="Unassembled WGS sequence"/>
</dbReference>
<keyword evidence="2" id="KW-0472">Membrane</keyword>
<evidence type="ECO:0000256" key="1">
    <source>
        <dbReference type="ARBA" id="ARBA00022737"/>
    </source>
</evidence>
<evidence type="ECO:0000313" key="5">
    <source>
        <dbReference type="EMBL" id="CAL4774118.1"/>
    </source>
</evidence>
<sequence length="1074" mass="121683">MEPTEDMEEQEDACGDEVASAFSIGDLAEEDIPEEAEASADGIEVEDIEALVTDVQDHVFGEMRLPEHVVTELQTAWNTFLAQQPSRDSAGDAIYSAIFDAAPELQYLFKTARSVMAMKFVNALNMLVADLPRPTVLKANTETLSFQHLDIDVTTPRAGVFRDAICELLQQELGANLTTLALSGLQALLNYTAGAMIYVRREYSDRINILRASWIAASHARLAEQEEQAANGQPLASMDRLPAAALEGEAEPASNSKRAKKIQATKVPENFNEMFCFNAAVMGFNMGINWMEAVLDQFENMVLNASNTNRLQEECDVLSLRLIKIKDPVVFAEFKAVMLASLRSLIPKVWGVEHEVAWTWFWDNLERMLKIQLGQLKGQQRAVDRFIRNLSEESIPRLCRDVYRRFFEQAPTGQNYFKQSTTRLYFIASKVMEMCMEIYKRPRELMEEISALGLRHVGYGIPTELFMPFVEAWSQSIYAMNVDEKTAASIRWSLTLISKSLIRTIVEGSTLVMKAINTNSALKFHKAISVTSRKKREQELLRVTVGTQSISPLLWAIKNGSFHVARAMIADLLTIRADRDNYYYGCNALFERHPDIVQECCGVRGQQLLPILFDGMLWRSRLTIKKMRRVNFFVKHLIQNDDGTFNTYLPAVVKLNDPHLIGHPVVSFVFNLLWARLARYSFLRSRLRYLALVVLVVSSQSVLPRLNPREETEAQRIALFVCRAALYLFDFVPHLIYNIWQLVKDIRARSFVFLWGTVPVPTYLYDPSHAAQVVVTICMLLMLIQEPIFACLGNMNGDFAGAGLFTTHCPQAETRMDVYSVLSEITVLLHWFLITDLCIFSIRLCCYFLTCSRVLVELLHYSIAVLFLILAFSSAIGAYGPSLYDFDCIPEGALSLFKIVLGMYENQRFDAIREEPQIYTLLAIFTLISLIFLGSLLIAQIAGAFTKLYKDIENYAVLFRAGITVQTVRSARPKRWASFLASLKFQERIEFNEGDIGLTGGIQILEPATLNPTTDEIIRRYGGSTDADNPWPEDEFKNQGSLETRLKHLEKLVIRATKAMIKGRLAWSLTNLDR</sequence>